<evidence type="ECO:0000313" key="7">
    <source>
        <dbReference type="EMBL" id="CBN80415.1"/>
    </source>
</evidence>
<dbReference type="GO" id="GO:0000981">
    <property type="term" value="F:DNA-binding transcription factor activity, RNA polymerase II-specific"/>
    <property type="evidence" value="ECO:0007669"/>
    <property type="project" value="TreeGrafter"/>
</dbReference>
<name>D8LPE3_ECTSI</name>
<evidence type="ECO:0000256" key="4">
    <source>
        <dbReference type="ARBA" id="ARBA00022833"/>
    </source>
</evidence>
<keyword evidence="8" id="KW-1185">Reference proteome</keyword>
<dbReference type="PROSITE" id="PS00028">
    <property type="entry name" value="ZINC_FINGER_C2H2_1"/>
    <property type="match status" value="2"/>
</dbReference>
<evidence type="ECO:0000259" key="6">
    <source>
        <dbReference type="PROSITE" id="PS50157"/>
    </source>
</evidence>
<dbReference type="PANTHER" id="PTHR19818:SF139">
    <property type="entry name" value="PAIR-RULE PROTEIN ODD-PAIRED"/>
    <property type="match status" value="1"/>
</dbReference>
<dbReference type="OrthoDB" id="6077919at2759"/>
<dbReference type="SMART" id="SM00355">
    <property type="entry name" value="ZnF_C2H2"/>
    <property type="match status" value="2"/>
</dbReference>
<dbReference type="STRING" id="2880.D8LPE3"/>
<dbReference type="GO" id="GO:0008270">
    <property type="term" value="F:zinc ion binding"/>
    <property type="evidence" value="ECO:0007669"/>
    <property type="project" value="UniProtKB-KW"/>
</dbReference>
<organism evidence="7 8">
    <name type="scientific">Ectocarpus siliculosus</name>
    <name type="common">Brown alga</name>
    <name type="synonym">Conferva siliculosa</name>
    <dbReference type="NCBI Taxonomy" id="2880"/>
    <lineage>
        <taxon>Eukaryota</taxon>
        <taxon>Sar</taxon>
        <taxon>Stramenopiles</taxon>
        <taxon>Ochrophyta</taxon>
        <taxon>PX clade</taxon>
        <taxon>Phaeophyceae</taxon>
        <taxon>Ectocarpales</taxon>
        <taxon>Ectocarpaceae</taxon>
        <taxon>Ectocarpus</taxon>
    </lineage>
</organism>
<dbReference type="PROSITE" id="PS50157">
    <property type="entry name" value="ZINC_FINGER_C2H2_2"/>
    <property type="match status" value="2"/>
</dbReference>
<evidence type="ECO:0000313" key="8">
    <source>
        <dbReference type="Proteomes" id="UP000002630"/>
    </source>
</evidence>
<feature type="domain" description="C2H2-type" evidence="6">
    <location>
        <begin position="35"/>
        <end position="63"/>
    </location>
</feature>
<proteinExistence type="predicted"/>
<gene>
    <name evidence="7" type="ORF">Esi_0052_0126</name>
</gene>
<dbReference type="Gene3D" id="3.30.160.60">
    <property type="entry name" value="Classic Zinc Finger"/>
    <property type="match status" value="2"/>
</dbReference>
<dbReference type="GO" id="GO:0045944">
    <property type="term" value="P:positive regulation of transcription by RNA polymerase II"/>
    <property type="evidence" value="ECO:0007669"/>
    <property type="project" value="UniProtKB-ARBA"/>
</dbReference>
<dbReference type="InterPro" id="IPR050329">
    <property type="entry name" value="GLI_C2H2-zinc-finger"/>
</dbReference>
<dbReference type="Proteomes" id="UP000002630">
    <property type="component" value="Linkage Group LG16"/>
</dbReference>
<dbReference type="SUPFAM" id="SSF57667">
    <property type="entry name" value="beta-beta-alpha zinc fingers"/>
    <property type="match status" value="1"/>
</dbReference>
<evidence type="ECO:0000256" key="3">
    <source>
        <dbReference type="ARBA" id="ARBA00022771"/>
    </source>
</evidence>
<reference evidence="7 8" key="1">
    <citation type="journal article" date="2010" name="Nature">
        <title>The Ectocarpus genome and the independent evolution of multicellularity in brown algae.</title>
        <authorList>
            <person name="Cock J.M."/>
            <person name="Sterck L."/>
            <person name="Rouze P."/>
            <person name="Scornet D."/>
            <person name="Allen A.E."/>
            <person name="Amoutzias G."/>
            <person name="Anthouard V."/>
            <person name="Artiguenave F."/>
            <person name="Aury J.M."/>
            <person name="Badger J.H."/>
            <person name="Beszteri B."/>
            <person name="Billiau K."/>
            <person name="Bonnet E."/>
            <person name="Bothwell J.H."/>
            <person name="Bowler C."/>
            <person name="Boyen C."/>
            <person name="Brownlee C."/>
            <person name="Carrano C.J."/>
            <person name="Charrier B."/>
            <person name="Cho G.Y."/>
            <person name="Coelho S.M."/>
            <person name="Collen J."/>
            <person name="Corre E."/>
            <person name="Da Silva C."/>
            <person name="Delage L."/>
            <person name="Delaroque N."/>
            <person name="Dittami S.M."/>
            <person name="Doulbeau S."/>
            <person name="Elias M."/>
            <person name="Farnham G."/>
            <person name="Gachon C.M."/>
            <person name="Gschloessl B."/>
            <person name="Heesch S."/>
            <person name="Jabbari K."/>
            <person name="Jubin C."/>
            <person name="Kawai H."/>
            <person name="Kimura K."/>
            <person name="Kloareg B."/>
            <person name="Kupper F.C."/>
            <person name="Lang D."/>
            <person name="Le Bail A."/>
            <person name="Leblanc C."/>
            <person name="Lerouge P."/>
            <person name="Lohr M."/>
            <person name="Lopez P.J."/>
            <person name="Martens C."/>
            <person name="Maumus F."/>
            <person name="Michel G."/>
            <person name="Miranda-Saavedra D."/>
            <person name="Morales J."/>
            <person name="Moreau H."/>
            <person name="Motomura T."/>
            <person name="Nagasato C."/>
            <person name="Napoli C.A."/>
            <person name="Nelson D.R."/>
            <person name="Nyvall-Collen P."/>
            <person name="Peters A.F."/>
            <person name="Pommier C."/>
            <person name="Potin P."/>
            <person name="Poulain J."/>
            <person name="Quesneville H."/>
            <person name="Read B."/>
            <person name="Rensing S.A."/>
            <person name="Ritter A."/>
            <person name="Rousvoal S."/>
            <person name="Samanta M."/>
            <person name="Samson G."/>
            <person name="Schroeder D.C."/>
            <person name="Segurens B."/>
            <person name="Strittmatter M."/>
            <person name="Tonon T."/>
            <person name="Tregear J.W."/>
            <person name="Valentin K."/>
            <person name="von Dassow P."/>
            <person name="Yamagishi T."/>
            <person name="Van de Peer Y."/>
            <person name="Wincker P."/>
        </authorList>
    </citation>
    <scope>NUCLEOTIDE SEQUENCE [LARGE SCALE GENOMIC DNA]</scope>
    <source>
        <strain evidence="8">Ec32 / CCAP1310/4</strain>
    </source>
</reference>
<evidence type="ECO:0000256" key="1">
    <source>
        <dbReference type="ARBA" id="ARBA00022723"/>
    </source>
</evidence>
<feature type="domain" description="C2H2-type" evidence="6">
    <location>
        <begin position="64"/>
        <end position="94"/>
    </location>
</feature>
<keyword evidence="4" id="KW-0862">Zinc</keyword>
<keyword evidence="1" id="KW-0479">Metal-binding</keyword>
<accession>D8LPE3</accession>
<dbReference type="GO" id="GO:0000978">
    <property type="term" value="F:RNA polymerase II cis-regulatory region sequence-specific DNA binding"/>
    <property type="evidence" value="ECO:0007669"/>
    <property type="project" value="TreeGrafter"/>
</dbReference>
<keyword evidence="2" id="KW-0677">Repeat</keyword>
<evidence type="ECO:0000256" key="2">
    <source>
        <dbReference type="ARBA" id="ARBA00022737"/>
    </source>
</evidence>
<sequence>MPPAPKVACRKCGKFIAKTSFKRHEDGCGRTNQPFACSACPKRFKVKQDLKKHFHAKHVPEETHPCLAPGCDKTFDAKEKLINHFNQFHTEKFMCTCGKNHASTQNLQRHIRLMTEEGDVGHEPKIKKVITIRPESDSGVNNKRKADQMDPVETFFDAMCDKLNRPDPTNPLCQSKKLCTTSRLRYGFPGGRQQYCSKHGDEVPGLVDLYPLCKYVGCAKRAHTFIVSTVGQLNFCAEHRDHLIQEGLPDPEIPLIHQQLVVDQKRKRKETTEFNRFAEETLWHVAFLLNEIL</sequence>
<dbReference type="InterPro" id="IPR013087">
    <property type="entry name" value="Znf_C2H2_type"/>
</dbReference>
<evidence type="ECO:0000256" key="5">
    <source>
        <dbReference type="PROSITE-ProRule" id="PRU00042"/>
    </source>
</evidence>
<dbReference type="EMBL" id="FN648730">
    <property type="protein sequence ID" value="CBN80415.1"/>
    <property type="molecule type" value="Genomic_DNA"/>
</dbReference>
<dbReference type="InterPro" id="IPR036236">
    <property type="entry name" value="Znf_C2H2_sf"/>
</dbReference>
<dbReference type="EMBL" id="FN649741">
    <property type="protein sequence ID" value="CBN80415.1"/>
    <property type="molecule type" value="Genomic_DNA"/>
</dbReference>
<dbReference type="AlphaFoldDB" id="D8LPE3"/>
<protein>
    <submittedName>
        <fullName evidence="7">Conserved C2H2 zinc finger protein</fullName>
    </submittedName>
</protein>
<keyword evidence="3 5" id="KW-0863">Zinc-finger</keyword>
<dbReference type="GO" id="GO:0005634">
    <property type="term" value="C:nucleus"/>
    <property type="evidence" value="ECO:0007669"/>
    <property type="project" value="UniProtKB-ARBA"/>
</dbReference>
<dbReference type="InParanoid" id="D8LPE3"/>
<dbReference type="PANTHER" id="PTHR19818">
    <property type="entry name" value="ZINC FINGER PROTEIN ZIC AND GLI"/>
    <property type="match status" value="1"/>
</dbReference>